<evidence type="ECO:0000313" key="2">
    <source>
        <dbReference type="Proteomes" id="UP000184334"/>
    </source>
</evidence>
<name>A0A1M5AN51_MARH1</name>
<dbReference type="Proteomes" id="UP000184334">
    <property type="component" value="Unassembled WGS sequence"/>
</dbReference>
<dbReference type="AlphaFoldDB" id="A0A1M5AN51"/>
<accession>A0A1M5AN51</accession>
<protein>
    <submittedName>
        <fullName evidence="1">Uncharacterized protein</fullName>
    </submittedName>
</protein>
<proteinExistence type="predicted"/>
<evidence type="ECO:0000313" key="1">
    <source>
        <dbReference type="EMBL" id="SHF31698.1"/>
    </source>
</evidence>
<organism evidence="1 2">
    <name type="scientific">Marinitoga hydrogenitolerans (strain DSM 16785 / JCM 12826 / AT1271)</name>
    <dbReference type="NCBI Taxonomy" id="1122195"/>
    <lineage>
        <taxon>Bacteria</taxon>
        <taxon>Thermotogati</taxon>
        <taxon>Thermotogota</taxon>
        <taxon>Thermotogae</taxon>
        <taxon>Petrotogales</taxon>
        <taxon>Petrotogaceae</taxon>
        <taxon>Marinitoga</taxon>
    </lineage>
</organism>
<dbReference type="EMBL" id="FQUI01000068">
    <property type="protein sequence ID" value="SHF31698.1"/>
    <property type="molecule type" value="Genomic_DNA"/>
</dbReference>
<reference evidence="1" key="1">
    <citation type="submission" date="2016-11" db="EMBL/GenBank/DDBJ databases">
        <authorList>
            <person name="Varghese N."/>
            <person name="Submissions S."/>
        </authorList>
    </citation>
    <scope>NUCLEOTIDE SEQUENCE [LARGE SCALE GENOMIC DNA]</scope>
    <source>
        <strain evidence="1">DSM 16785</strain>
    </source>
</reference>
<sequence length="207" mass="25517">MEFFYIEPETISFSNFLSFIDKNFEKNNFLMINFKDLLSKNKEFNILTIDRNDFIVEKNRSLERLKNNNHRKSVDYKRKLIDFFNYEREVIKESNQFVEKYERRVYYAYEKISEVFVKIESILETWFSKKTAIDETVIIFKKARKDFEYNFYYGKIVELDKKLKKIKIETNIENKTEEITFDLSIYRINKKFFFIPEKEIQNIDLIF</sequence>
<comment type="caution">
    <text evidence="1">The sequence shown here is derived from an EMBL/GenBank/DDBJ whole genome shotgun (WGS) entry which is preliminary data.</text>
</comment>
<keyword evidence="2" id="KW-1185">Reference proteome</keyword>
<dbReference type="RefSeq" id="WP_072866087.1">
    <property type="nucleotide sequence ID" value="NZ_FQUI01000068.1"/>
</dbReference>
<gene>
    <name evidence="1" type="ORF">SAMN02745164_02233</name>
</gene>